<feature type="compositionally biased region" description="Basic residues" evidence="2">
    <location>
        <begin position="180"/>
        <end position="192"/>
    </location>
</feature>
<dbReference type="OrthoDB" id="1911011at2759"/>
<dbReference type="OMA" id="WRKSMVD"/>
<name>A0A8T2RL16_CERRI</name>
<feature type="region of interest" description="Disordered" evidence="2">
    <location>
        <begin position="385"/>
        <end position="407"/>
    </location>
</feature>
<feature type="region of interest" description="Disordered" evidence="2">
    <location>
        <begin position="82"/>
        <end position="141"/>
    </location>
</feature>
<dbReference type="Gene3D" id="1.10.287.1490">
    <property type="match status" value="1"/>
</dbReference>
<protein>
    <submittedName>
        <fullName evidence="3">Uncharacterized protein</fullName>
    </submittedName>
</protein>
<keyword evidence="4" id="KW-1185">Reference proteome</keyword>
<feature type="compositionally biased region" description="Basic and acidic residues" evidence="2">
    <location>
        <begin position="347"/>
        <end position="357"/>
    </location>
</feature>
<feature type="coiled-coil region" evidence="1">
    <location>
        <begin position="867"/>
        <end position="894"/>
    </location>
</feature>
<feature type="compositionally biased region" description="Basic and acidic residues" evidence="2">
    <location>
        <begin position="478"/>
        <end position="488"/>
    </location>
</feature>
<dbReference type="EMBL" id="CM035431">
    <property type="protein sequence ID" value="KAH7296641.1"/>
    <property type="molecule type" value="Genomic_DNA"/>
</dbReference>
<feature type="region of interest" description="Disordered" evidence="2">
    <location>
        <begin position="168"/>
        <end position="221"/>
    </location>
</feature>
<feature type="coiled-coil region" evidence="1">
    <location>
        <begin position="974"/>
        <end position="1047"/>
    </location>
</feature>
<keyword evidence="1" id="KW-0175">Coiled coil</keyword>
<evidence type="ECO:0000256" key="2">
    <source>
        <dbReference type="SAM" id="MobiDB-lite"/>
    </source>
</evidence>
<feature type="region of interest" description="Disordered" evidence="2">
    <location>
        <begin position="469"/>
        <end position="510"/>
    </location>
</feature>
<proteinExistence type="predicted"/>
<reference evidence="3" key="1">
    <citation type="submission" date="2021-08" db="EMBL/GenBank/DDBJ databases">
        <title>WGS assembly of Ceratopteris richardii.</title>
        <authorList>
            <person name="Marchant D.B."/>
            <person name="Chen G."/>
            <person name="Jenkins J."/>
            <person name="Shu S."/>
            <person name="Leebens-Mack J."/>
            <person name="Grimwood J."/>
            <person name="Schmutz J."/>
            <person name="Soltis P."/>
            <person name="Soltis D."/>
            <person name="Chen Z.-H."/>
        </authorList>
    </citation>
    <scope>NUCLEOTIDE SEQUENCE</scope>
    <source>
        <strain evidence="3">Whitten #5841</strain>
        <tissue evidence="3">Leaf</tissue>
    </source>
</reference>
<gene>
    <name evidence="3" type="ORF">KP509_26G032200</name>
</gene>
<organism evidence="3 4">
    <name type="scientific">Ceratopteris richardii</name>
    <name type="common">Triangle waterfern</name>
    <dbReference type="NCBI Taxonomy" id="49495"/>
    <lineage>
        <taxon>Eukaryota</taxon>
        <taxon>Viridiplantae</taxon>
        <taxon>Streptophyta</taxon>
        <taxon>Embryophyta</taxon>
        <taxon>Tracheophyta</taxon>
        <taxon>Polypodiopsida</taxon>
        <taxon>Polypodiidae</taxon>
        <taxon>Polypodiales</taxon>
        <taxon>Pteridineae</taxon>
        <taxon>Pteridaceae</taxon>
        <taxon>Parkerioideae</taxon>
        <taxon>Ceratopteris</taxon>
    </lineage>
</organism>
<feature type="region of interest" description="Disordered" evidence="2">
    <location>
        <begin position="326"/>
        <end position="368"/>
    </location>
</feature>
<accession>A0A8T2RL16</accession>
<dbReference type="Proteomes" id="UP000825935">
    <property type="component" value="Chromosome 26"/>
</dbReference>
<feature type="coiled-coil region" evidence="1">
    <location>
        <begin position="1226"/>
        <end position="1278"/>
    </location>
</feature>
<dbReference type="PANTHER" id="PTHR43941:SF1">
    <property type="entry name" value="STRUCTURAL MAINTENANCE OF CHROMOSOMES PROTEIN 2"/>
    <property type="match status" value="1"/>
</dbReference>
<evidence type="ECO:0000313" key="4">
    <source>
        <dbReference type="Proteomes" id="UP000825935"/>
    </source>
</evidence>
<feature type="coiled-coil region" evidence="1">
    <location>
        <begin position="589"/>
        <end position="641"/>
    </location>
</feature>
<dbReference type="PANTHER" id="PTHR43941">
    <property type="entry name" value="STRUCTURAL MAINTENANCE OF CHROMOSOMES PROTEIN 2"/>
    <property type="match status" value="1"/>
</dbReference>
<sequence length="1863" mass="211574">MDSAPVPLSVQCRNAKHFLRNAAMAKKSQLFNDELRHLHQYETLVSATIPDHPHFEEMKTEKQIVELQIPLANVRKRIQELESDTSRSHVLGNFKSSSSSSKSEKSTPRSKSSTKSPRLTESSMPSAHIAYSAKPSKKTSRALPIPTTLKRPEPLQQQQKLQSWGVWTANPQDSPVSPPSKKHSSSTHKSRKIGGDLKSPTSSSARDAPFLLPPRSRSPDQRAEAIVGGCALLASHLQSFDDTRENLEPKREEHSVDFIDGDKLSGSWLSNYHKGRDKVDEPDVPNIENDVKSSEKGRIGGRRFRFASDYFEKRLQGTLSRMQRYCSNTDEDPCGNSPSKSRISPGKSHETALKDQESSEENPSNFGKLHTTFGSLRQCLDTNADSSFKGERQPTIDAGGDNSLGKHHLTNVSDDDWARKIVPVVEHKLTHEMLRACASPGHSPSNYSRKKHKRKDILSVMDHAIRQAVDSDSEFDASDSKDVKDSSKSPRVLQQRQEGEDKHTVKSVEEEYQHHPPAFQGLQVEALEKKITSLQSLVGDLKRSVEGFTSRVEEDVGAWQCRVQGVEAEMMNWRDQADSELMNMRGDIQAEVQKKLEELTKGLNKVERTLTETESRKETTKQRLEARLEECTAQLDSVKEQVDSIVSDLKLSLSRDMKERVQDMTKGLKGDLNLLEVGISKDLESVRKELDERFHDFCVESEKAMRLEKQQLEAWVEERVLKKLSPRIDIASGGKIDKALAEMKNELRTESERLRRAERQQIEVLIEERIQSRLTQPMEIVSGGKEKVMAEMKEELQLLWAEVDLLIEGREKIKDNMEQLNQVAEKAKEAIGKEHDLLKTENGSLKKQLQYFRKETMQLQMDSNDYKKETELEMTEFKENIRKLKQEGEDVKKSIDWLKKVQDNLIHDNESLRSLVEGVREESVVKIREAITMKRETEEYEMLRNAKDGNRDKALMEKVDKLSQLYLGGLEEIRLDLKNMKAACDNRIDELESQWGELKRQQENNAESEESLRGLVLDGLEMRLSHLENLLERKENLDHKLSKVQSIIDTIKKEREYAASALAQVTTASQKAEEFLTNTLDSFQSEMTDIQRQSIMIQEKIQSEKEAAAAALSEVLHMRDHLEKETEATISLLSDAKSRTMQFQEGLESGREALRSSITMAEEEREAAVLAAAGVAAAAEQADRALVEISEVRKKSISLSDHFTDALGDSHKKYNEILEDHIEECKKSILDEVSKAREHVELIEQERRKSLNDIEGWREKMRGEVDSAKILVEGIQEEKRKSVCIAEIEAAREKHDFEQHKQATNAMIEELGNAIREMVETLDSKLHTVSQQQFHAEQQDENFRKEIGELREKVEKAFMDLDRLAHESSQVAQELQSNRLQGEQDEHARSEMLQKDISALENIIRQTAAEQVTVLDKMERIEKTQNELVLSIEEIQSSTQELERSCVDWLQKYDVAARVLQDIEKRISSIENASLDEDNSDQRLENVSKCHQIAPQEKLRLIRLYRELSAFLQKMKSSVENTENLNTDGCFEDEWSKIFNDKMMALDTRMKHVETDAFPKLIELETKTEELSIGIQSALDGASNAENKCSALGAELVKVFRLLASSRKESPTKMMMGDGPDEDTEQHHLQHRSRCTRSHHAGSKSKSFSSHGACTFYKKAATKGSNDLVNCTKGDHDGEHIHLDKIDNTLVEGPKPGYYYDGSHFDNMSSNIDRGYIKENTPQGRPLIETQDISHGRAFHEGEDFILEKASKGNVSQNGKPHWKGDILEKIDGFDGFEHFLAKKNLSELKNFEGKLPLTQEKIEDGRLDCAKKSVTHTGSGKNCQSTNIRLETGKIQVNVSHRSAVMSGNRLTKRGDAISVRP</sequence>
<comment type="caution">
    <text evidence="3">The sequence shown here is derived from an EMBL/GenBank/DDBJ whole genome shotgun (WGS) entry which is preliminary data.</text>
</comment>
<feature type="coiled-coil region" evidence="1">
    <location>
        <begin position="1347"/>
        <end position="1441"/>
    </location>
</feature>
<feature type="compositionally biased region" description="Basic and acidic residues" evidence="2">
    <location>
        <begin position="497"/>
        <end position="510"/>
    </location>
</feature>
<evidence type="ECO:0000256" key="1">
    <source>
        <dbReference type="SAM" id="Coils"/>
    </source>
</evidence>
<evidence type="ECO:0000313" key="3">
    <source>
        <dbReference type="EMBL" id="KAH7296641.1"/>
    </source>
</evidence>